<comment type="caution">
    <text evidence="2">The sequence shown here is derived from an EMBL/GenBank/DDBJ whole genome shotgun (WGS) entry which is preliminary data.</text>
</comment>
<feature type="region of interest" description="Disordered" evidence="1">
    <location>
        <begin position="74"/>
        <end position="95"/>
    </location>
</feature>
<sequence length="113" mass="11971">MVLNNDGCGGKPSSWVNASPPPDERGPLGLHLKTTGGGSTVEWKLEWDVMTPLVSWMFSLSASALCVQEMRDRPGTGEMKATGENLSYGERGAGGDVGGGGLRNGTLFNMLWK</sequence>
<dbReference type="AlphaFoldDB" id="A0A9N7V6J8"/>
<evidence type="ECO:0000313" key="3">
    <source>
        <dbReference type="Proteomes" id="UP001153269"/>
    </source>
</evidence>
<evidence type="ECO:0000313" key="2">
    <source>
        <dbReference type="EMBL" id="CAB1446653.1"/>
    </source>
</evidence>
<protein>
    <submittedName>
        <fullName evidence="2">Uncharacterized protein</fullName>
    </submittedName>
</protein>
<organism evidence="2 3">
    <name type="scientific">Pleuronectes platessa</name>
    <name type="common">European plaice</name>
    <dbReference type="NCBI Taxonomy" id="8262"/>
    <lineage>
        <taxon>Eukaryota</taxon>
        <taxon>Metazoa</taxon>
        <taxon>Chordata</taxon>
        <taxon>Craniata</taxon>
        <taxon>Vertebrata</taxon>
        <taxon>Euteleostomi</taxon>
        <taxon>Actinopterygii</taxon>
        <taxon>Neopterygii</taxon>
        <taxon>Teleostei</taxon>
        <taxon>Neoteleostei</taxon>
        <taxon>Acanthomorphata</taxon>
        <taxon>Carangaria</taxon>
        <taxon>Pleuronectiformes</taxon>
        <taxon>Pleuronectoidei</taxon>
        <taxon>Pleuronectidae</taxon>
        <taxon>Pleuronectes</taxon>
    </lineage>
</organism>
<evidence type="ECO:0000256" key="1">
    <source>
        <dbReference type="SAM" id="MobiDB-lite"/>
    </source>
</evidence>
<accession>A0A9N7V6J8</accession>
<keyword evidence="3" id="KW-1185">Reference proteome</keyword>
<dbReference type="EMBL" id="CADEAL010003923">
    <property type="protein sequence ID" value="CAB1446653.1"/>
    <property type="molecule type" value="Genomic_DNA"/>
</dbReference>
<gene>
    <name evidence="2" type="ORF">PLEPLA_LOCUS34377</name>
</gene>
<proteinExistence type="predicted"/>
<reference evidence="2" key="1">
    <citation type="submission" date="2020-03" db="EMBL/GenBank/DDBJ databases">
        <authorList>
            <person name="Weist P."/>
        </authorList>
    </citation>
    <scope>NUCLEOTIDE SEQUENCE</scope>
</reference>
<name>A0A9N7V6J8_PLEPL</name>
<feature type="region of interest" description="Disordered" evidence="1">
    <location>
        <begin position="1"/>
        <end position="27"/>
    </location>
</feature>
<dbReference type="Proteomes" id="UP001153269">
    <property type="component" value="Unassembled WGS sequence"/>
</dbReference>